<dbReference type="EMBL" id="BSFQ01000025">
    <property type="protein sequence ID" value="GLL13805.1"/>
    <property type="molecule type" value="Genomic_DNA"/>
</dbReference>
<protein>
    <recommendedName>
        <fullName evidence="2">Luciferase-like domain-containing protein</fullName>
    </recommendedName>
</protein>
<name>A0A9W6L870_9PSEU</name>
<organism evidence="3 4">
    <name type="scientific">Pseudonocardia halophobica</name>
    <dbReference type="NCBI Taxonomy" id="29401"/>
    <lineage>
        <taxon>Bacteria</taxon>
        <taxon>Bacillati</taxon>
        <taxon>Actinomycetota</taxon>
        <taxon>Actinomycetes</taxon>
        <taxon>Pseudonocardiales</taxon>
        <taxon>Pseudonocardiaceae</taxon>
        <taxon>Pseudonocardia</taxon>
    </lineage>
</organism>
<dbReference type="GO" id="GO:0016705">
    <property type="term" value="F:oxidoreductase activity, acting on paired donors, with incorporation or reduction of molecular oxygen"/>
    <property type="evidence" value="ECO:0007669"/>
    <property type="project" value="InterPro"/>
</dbReference>
<gene>
    <name evidence="3" type="ORF">GCM10017577_49490</name>
</gene>
<dbReference type="PANTHER" id="PTHR43244">
    <property type="match status" value="1"/>
</dbReference>
<dbReference type="InterPro" id="IPR019921">
    <property type="entry name" value="Lucif-like_OxRdtase_Rv2161c"/>
</dbReference>
<dbReference type="InterPro" id="IPR050564">
    <property type="entry name" value="F420-G6PD/mer"/>
</dbReference>
<sequence>MRIGAVFPQYDVLRDAADIAEFARGVEGLGMDHLLVYDHVLGVDPAVRPEWTHLYRNDSEFHEPFVLFGYLAAVCRLELVTGVLVLPQRQTALVAKQAAQAAWLAEGGLRLGVGLGWNESEYRALGVPFARRGARIQEQVALLRSLWSAPSVTARTSVEELDGVGLAPRPRREIAVWLAGKAPAALARVGRIADGWFPLEKPGAEAAARLEAVRRAAREAGRDPAGIGVEPRIRVPGRPADELAAEIGFWVDHGASHLSFSTMDAGLGSVAEHLRHLESALGTVSRGR</sequence>
<keyword evidence="1" id="KW-0560">Oxidoreductase</keyword>
<evidence type="ECO:0000259" key="2">
    <source>
        <dbReference type="Pfam" id="PF00296"/>
    </source>
</evidence>
<dbReference type="Gene3D" id="3.20.20.30">
    <property type="entry name" value="Luciferase-like domain"/>
    <property type="match status" value="1"/>
</dbReference>
<dbReference type="Pfam" id="PF00296">
    <property type="entry name" value="Bac_luciferase"/>
    <property type="match status" value="1"/>
</dbReference>
<comment type="caution">
    <text evidence="3">The sequence shown here is derived from an EMBL/GenBank/DDBJ whole genome shotgun (WGS) entry which is preliminary data.</text>
</comment>
<proteinExistence type="predicted"/>
<evidence type="ECO:0000313" key="3">
    <source>
        <dbReference type="EMBL" id="GLL13805.1"/>
    </source>
</evidence>
<dbReference type="RefSeq" id="WP_037049860.1">
    <property type="nucleotide sequence ID" value="NZ_BAAAUZ010000051.1"/>
</dbReference>
<feature type="domain" description="Luciferase-like" evidence="2">
    <location>
        <begin position="15"/>
        <end position="234"/>
    </location>
</feature>
<dbReference type="InterPro" id="IPR011251">
    <property type="entry name" value="Luciferase-like_dom"/>
</dbReference>
<accession>A0A9W6L870</accession>
<reference evidence="3" key="1">
    <citation type="journal article" date="2014" name="Int. J. Syst. Evol. Microbiol.">
        <title>Complete genome sequence of Corynebacterium casei LMG S-19264T (=DSM 44701T), isolated from a smear-ripened cheese.</title>
        <authorList>
            <consortium name="US DOE Joint Genome Institute (JGI-PGF)"/>
            <person name="Walter F."/>
            <person name="Albersmeier A."/>
            <person name="Kalinowski J."/>
            <person name="Ruckert C."/>
        </authorList>
    </citation>
    <scope>NUCLEOTIDE SEQUENCE</scope>
    <source>
        <strain evidence="3">VKM Ac-1069</strain>
    </source>
</reference>
<dbReference type="AlphaFoldDB" id="A0A9W6L870"/>
<evidence type="ECO:0000313" key="4">
    <source>
        <dbReference type="Proteomes" id="UP001143463"/>
    </source>
</evidence>
<evidence type="ECO:0000256" key="1">
    <source>
        <dbReference type="ARBA" id="ARBA00023002"/>
    </source>
</evidence>
<dbReference type="NCBIfam" id="TIGR03619">
    <property type="entry name" value="F420_Rv2161c"/>
    <property type="match status" value="1"/>
</dbReference>
<reference evidence="3" key="2">
    <citation type="submission" date="2023-01" db="EMBL/GenBank/DDBJ databases">
        <authorList>
            <person name="Sun Q."/>
            <person name="Evtushenko L."/>
        </authorList>
    </citation>
    <scope>NUCLEOTIDE SEQUENCE</scope>
    <source>
        <strain evidence="3">VKM Ac-1069</strain>
    </source>
</reference>
<dbReference type="PANTHER" id="PTHR43244:SF1">
    <property type="entry name" value="5,10-METHYLENETETRAHYDROMETHANOPTERIN REDUCTASE"/>
    <property type="match status" value="1"/>
</dbReference>
<dbReference type="Proteomes" id="UP001143463">
    <property type="component" value="Unassembled WGS sequence"/>
</dbReference>
<dbReference type="InterPro" id="IPR036661">
    <property type="entry name" value="Luciferase-like_sf"/>
</dbReference>
<dbReference type="SUPFAM" id="SSF51679">
    <property type="entry name" value="Bacterial luciferase-like"/>
    <property type="match status" value="1"/>
</dbReference>
<keyword evidence="4" id="KW-1185">Reference proteome</keyword>